<dbReference type="InterPro" id="IPR020843">
    <property type="entry name" value="ER"/>
</dbReference>
<dbReference type="SUPFAM" id="SSF51735">
    <property type="entry name" value="NAD(P)-binding Rossmann-fold domains"/>
    <property type="match status" value="1"/>
</dbReference>
<dbReference type="Pfam" id="PF08240">
    <property type="entry name" value="ADH_N"/>
    <property type="match status" value="1"/>
</dbReference>
<dbReference type="PANTHER" id="PTHR43482:SF1">
    <property type="entry name" value="PROTEIN AST1-RELATED"/>
    <property type="match status" value="1"/>
</dbReference>
<keyword evidence="3" id="KW-1185">Reference proteome</keyword>
<dbReference type="InterPro" id="IPR013149">
    <property type="entry name" value="ADH-like_C"/>
</dbReference>
<dbReference type="Proteomes" id="UP000019486">
    <property type="component" value="Unassembled WGS sequence"/>
</dbReference>
<evidence type="ECO:0000259" key="1">
    <source>
        <dbReference type="SMART" id="SM00829"/>
    </source>
</evidence>
<feature type="domain" description="Enoyl reductase (ER)" evidence="1">
    <location>
        <begin position="37"/>
        <end position="347"/>
    </location>
</feature>
<dbReference type="GO" id="GO:0016491">
    <property type="term" value="F:oxidoreductase activity"/>
    <property type="evidence" value="ECO:0007669"/>
    <property type="project" value="InterPro"/>
</dbReference>
<dbReference type="PANTHER" id="PTHR43482">
    <property type="entry name" value="PROTEIN AST1-RELATED"/>
    <property type="match status" value="1"/>
</dbReference>
<dbReference type="STRING" id="1385369.N825_14035"/>
<proteinExistence type="predicted"/>
<evidence type="ECO:0000313" key="2">
    <source>
        <dbReference type="EMBL" id="EWY38324.1"/>
    </source>
</evidence>
<dbReference type="InterPro" id="IPR013154">
    <property type="entry name" value="ADH-like_N"/>
</dbReference>
<dbReference type="SUPFAM" id="SSF50129">
    <property type="entry name" value="GroES-like"/>
    <property type="match status" value="1"/>
</dbReference>
<reference evidence="2 3" key="1">
    <citation type="submission" date="2013-08" db="EMBL/GenBank/DDBJ databases">
        <title>The genome sequence of Skermanella stibiiresistens.</title>
        <authorList>
            <person name="Zhu W."/>
            <person name="Wang G."/>
        </authorList>
    </citation>
    <scope>NUCLEOTIDE SEQUENCE [LARGE SCALE GENOMIC DNA]</scope>
    <source>
        <strain evidence="2 3">SB22</strain>
    </source>
</reference>
<dbReference type="InterPro" id="IPR052585">
    <property type="entry name" value="Lipid_raft_assoc_Zn_ADH"/>
</dbReference>
<gene>
    <name evidence="2" type="ORF">N825_14035</name>
</gene>
<evidence type="ECO:0000313" key="3">
    <source>
        <dbReference type="Proteomes" id="UP000019486"/>
    </source>
</evidence>
<organism evidence="2 3">
    <name type="scientific">Skermanella stibiiresistens SB22</name>
    <dbReference type="NCBI Taxonomy" id="1385369"/>
    <lineage>
        <taxon>Bacteria</taxon>
        <taxon>Pseudomonadati</taxon>
        <taxon>Pseudomonadota</taxon>
        <taxon>Alphaproteobacteria</taxon>
        <taxon>Rhodospirillales</taxon>
        <taxon>Azospirillaceae</taxon>
        <taxon>Skermanella</taxon>
    </lineage>
</organism>
<dbReference type="Gene3D" id="3.40.50.720">
    <property type="entry name" value="NAD(P)-binding Rossmann-like Domain"/>
    <property type="match status" value="1"/>
</dbReference>
<dbReference type="AlphaFoldDB" id="W9GWZ4"/>
<dbReference type="EMBL" id="AVFL01000019">
    <property type="protein sequence ID" value="EWY38324.1"/>
    <property type="molecule type" value="Genomic_DNA"/>
</dbReference>
<dbReference type="RefSeq" id="WP_037457435.1">
    <property type="nucleotide sequence ID" value="NZ_AVFL01000019.1"/>
</dbReference>
<dbReference type="Gene3D" id="3.90.180.10">
    <property type="entry name" value="Medium-chain alcohol dehydrogenases, catalytic domain"/>
    <property type="match status" value="1"/>
</dbReference>
<dbReference type="PATRIC" id="fig|1385369.3.peg.4688"/>
<accession>W9GWZ4</accession>
<dbReference type="OrthoDB" id="7355832at2"/>
<sequence>MTAAFRPIASARITVEAKALRLEAKAADAASIDPAIGRLTLSIPETGPGTGQEPGEVLIEIKAAAVNPSDAKAATGLMPYAIFPRTPGRDFAGVVIDGPAHLIGREVFGSSGDLGIRRDGTHASHLVVEAAAVVEKPAAITLDEAAGIGVPFVTALEGFRRAGMPKPGETVLILGVNGKVGQAAAQIATWRGARVIGVARRPEPYAGHAAAPIDLVDSSAGDVAARVLESTGGKGADIVFNTVGEPYYADAVKSLAKLGRQILIAATLKPVEFDIFGFYRGRHTYVGIDTLALSSIETADLLLELVPGFASRQLRPFPILASAVHPLERAGDAYRAVMGSSRDRVILRPGREG</sequence>
<name>W9GWZ4_9PROT</name>
<dbReference type="SMART" id="SM00829">
    <property type="entry name" value="PKS_ER"/>
    <property type="match status" value="1"/>
</dbReference>
<dbReference type="InterPro" id="IPR011032">
    <property type="entry name" value="GroES-like_sf"/>
</dbReference>
<dbReference type="Pfam" id="PF00107">
    <property type="entry name" value="ADH_zinc_N"/>
    <property type="match status" value="1"/>
</dbReference>
<comment type="caution">
    <text evidence="2">The sequence shown here is derived from an EMBL/GenBank/DDBJ whole genome shotgun (WGS) entry which is preliminary data.</text>
</comment>
<protein>
    <submittedName>
        <fullName evidence="2">Oxidoreductase</fullName>
    </submittedName>
</protein>
<dbReference type="InterPro" id="IPR036291">
    <property type="entry name" value="NAD(P)-bd_dom_sf"/>
</dbReference>